<dbReference type="InterPro" id="IPR016132">
    <property type="entry name" value="Phyto_chromo_attachment"/>
</dbReference>
<dbReference type="PROSITE" id="PS50046">
    <property type="entry name" value="PHYTOCHROME_2"/>
    <property type="match status" value="1"/>
</dbReference>
<evidence type="ECO:0000256" key="2">
    <source>
        <dbReference type="ARBA" id="ARBA00022553"/>
    </source>
</evidence>
<gene>
    <name evidence="16" type="ORF">PCON_06747</name>
</gene>
<evidence type="ECO:0000256" key="10">
    <source>
        <dbReference type="ARBA" id="ARBA00023170"/>
    </source>
</evidence>
<keyword evidence="6" id="KW-0418">Kinase</keyword>
<dbReference type="InterPro" id="IPR013654">
    <property type="entry name" value="PAS_2"/>
</dbReference>
<feature type="compositionally biased region" description="Polar residues" evidence="12">
    <location>
        <begin position="1109"/>
        <end position="1118"/>
    </location>
</feature>
<dbReference type="GO" id="GO:0009584">
    <property type="term" value="P:detection of visible light"/>
    <property type="evidence" value="ECO:0007669"/>
    <property type="project" value="InterPro"/>
</dbReference>
<evidence type="ECO:0000256" key="6">
    <source>
        <dbReference type="ARBA" id="ARBA00022777"/>
    </source>
</evidence>
<feature type="domain" description="Phytochrome chromophore attachment site" evidence="13">
    <location>
        <begin position="363"/>
        <end position="526"/>
    </location>
</feature>
<dbReference type="GO" id="GO:0006355">
    <property type="term" value="P:regulation of DNA-templated transcription"/>
    <property type="evidence" value="ECO:0007669"/>
    <property type="project" value="InterPro"/>
</dbReference>
<keyword evidence="1" id="KW-0600">Photoreceptor protein</keyword>
<evidence type="ECO:0000256" key="1">
    <source>
        <dbReference type="ARBA" id="ARBA00022543"/>
    </source>
</evidence>
<dbReference type="PANTHER" id="PTHR43065:SF10">
    <property type="entry name" value="PEROXIDE STRESS-ACTIVATED HISTIDINE KINASE MAK3"/>
    <property type="match status" value="1"/>
</dbReference>
<evidence type="ECO:0000259" key="15">
    <source>
        <dbReference type="PROSITE" id="PS50110"/>
    </source>
</evidence>
<feature type="compositionally biased region" description="Polar residues" evidence="12">
    <location>
        <begin position="1054"/>
        <end position="1073"/>
    </location>
</feature>
<evidence type="ECO:0000256" key="9">
    <source>
        <dbReference type="ARBA" id="ARBA00023012"/>
    </source>
</evidence>
<dbReference type="GO" id="GO:0009881">
    <property type="term" value="F:photoreceptor activity"/>
    <property type="evidence" value="ECO:0007669"/>
    <property type="project" value="UniProtKB-KW"/>
</dbReference>
<feature type="region of interest" description="Disordered" evidence="12">
    <location>
        <begin position="981"/>
        <end position="1019"/>
    </location>
</feature>
<dbReference type="PROSITE" id="PS50109">
    <property type="entry name" value="HIS_KIN"/>
    <property type="match status" value="1"/>
</dbReference>
<dbReference type="GO" id="GO:0005524">
    <property type="term" value="F:ATP binding"/>
    <property type="evidence" value="ECO:0007669"/>
    <property type="project" value="UniProtKB-KW"/>
</dbReference>
<keyword evidence="3" id="KW-0716">Sensory transduction</keyword>
<dbReference type="Gene3D" id="3.30.450.270">
    <property type="match status" value="1"/>
</dbReference>
<keyword evidence="7" id="KW-0067">ATP-binding</keyword>
<feature type="domain" description="Histidine kinase" evidence="14">
    <location>
        <begin position="740"/>
        <end position="980"/>
    </location>
</feature>
<dbReference type="SUPFAM" id="SSF55874">
    <property type="entry name" value="ATPase domain of HSP90 chaperone/DNA topoisomerase II/histidine kinase"/>
    <property type="match status" value="1"/>
</dbReference>
<evidence type="ECO:0000313" key="16">
    <source>
        <dbReference type="EMBL" id="CCX07160.1"/>
    </source>
</evidence>
<dbReference type="InterPro" id="IPR043150">
    <property type="entry name" value="Phytochrome_PHY_sf"/>
</dbReference>
<keyword evidence="9" id="KW-0902">Two-component regulatory system</keyword>
<dbReference type="PANTHER" id="PTHR43065">
    <property type="entry name" value="SENSOR HISTIDINE KINASE"/>
    <property type="match status" value="1"/>
</dbReference>
<proteinExistence type="predicted"/>
<evidence type="ECO:0000256" key="7">
    <source>
        <dbReference type="ARBA" id="ARBA00022840"/>
    </source>
</evidence>
<dbReference type="Pfam" id="PF00072">
    <property type="entry name" value="Response_reg"/>
    <property type="match status" value="1"/>
</dbReference>
<dbReference type="SMART" id="SM00388">
    <property type="entry name" value="HisKA"/>
    <property type="match status" value="1"/>
</dbReference>
<dbReference type="InterPro" id="IPR013515">
    <property type="entry name" value="Phytochrome_cen-reg"/>
</dbReference>
<dbReference type="InterPro" id="IPR036890">
    <property type="entry name" value="HATPase_C_sf"/>
</dbReference>
<dbReference type="InterPro" id="IPR001789">
    <property type="entry name" value="Sig_transdc_resp-reg_receiver"/>
</dbReference>
<sequence>MSSPGEEVSKRTQNDAVTTYRISSAVEQPPDTSNGPEQQLPPNQQSQQPSFRALSPDASDRIFPIRSIVNVEPPSQPPSPGARSTASYQSHHGSVASRQNSLCGTPIMEESYFGMFRSGSSNASGPRRGSVATTFSPPPSTIWSVGESTEADKESNPDPMDQQVLAFLTARHRHVSTDDGHMIVTGISGAERMQRCEDEPIHIPGAIQGFGCLVVLKEIQEDGILDIRVVSENSREIIGYSPSELFAIGNFLEILSDEQAGDFMDHLEFVREALDPRIDGPEVFSLIVTGRDSTQIKLWCAVHIPEDNNDIFICEFELENDHKYPLTPTDDDLPSTPMDTLAMDPSHEEFLESTIKQLASANDLTNFLKILVGLTKELTGFHRVMIYQFDEAWNGKVVSELVDPYQTKDLYKGLHFPASDIPVQARALYKINKVRLLYDRDQETARLHSEYSTRSYSFCANHGDDSLRAMSPIHLKYLGNMGVRASMSISITAFDQLWGLISCHSYGKKGMRVSFPIRKMCRLIGENASRNIERLSYARRLTARKLINTVPTEQNPGGYIVASSDDLLKLFDADCGLLSIRDETKVLGKLENSQEALALLEYLRIKSFTSVLTSQDLVKEFPDLKYKPGFQVVAGLLLVPLSSEGADFIVFFRKPQIKHVHWAGNPYDKKMKEGTAAFLEPRSSFKIWSETVMGTSREWTEEQVETAAVLCLVYGKFIEVWRQKEAALRNSQLTRLLLANASHEVRTPLNAIINYLEIALESPLDAETRDNLARSHSASKSLIYVINDLLDLTRTEAGQDLIKDEVFDLRSVIMEATDIFKGDATRKGLSFEVIEYPGLPPFVKGDPARLRQVVSNVTANAVKHTSKGGLKIEVWTGGTQDNTCDIEIAIEDTGEGISPSKLDTLFGELEQVHTEDDIDITGAAQESASFNALSKIPGQKMLGLGLAVVARSIRNMKGQLRLKSEEGKGSRFTLCLPFKLPEDSPTDFPEPKDTAESPVPSSPEHRRASPAPPKDDSEVTLIQHPPKARSLSVESINSPTNEIDRLVGAISSPRCGSTGTPTSAKEYFTSHSRPQSISFLPTALLERPQLPARSSSADGGDFGPLFGQAETSAPTSHLTPAPPPAQAPAPISSGTSSGPPAVPPKPPSLSSKSVSPKAPQPVKRQSSPFKQQLQREVQFPKIPGQEIVPSSAVPLRPVKIDFANTPVPSGAVVPLPPQSKPQQPEHQQEKEGADSFVILVAEDDPINSKIIKKRLEKMGHTVLLTKDGRECWEKFKESLEGDGVKYQAVLMDMQMPIMDGGTSATKIRAAEEKSSDPSQRIPIFAVSASLVEPRWKEYLDLGFDGWILKPIDFKRLQILLEGTQVDATRKAQKYVPGKWEQGGWFLG</sequence>
<dbReference type="InterPro" id="IPR003018">
    <property type="entry name" value="GAF"/>
</dbReference>
<evidence type="ECO:0000256" key="5">
    <source>
        <dbReference type="ARBA" id="ARBA00022741"/>
    </source>
</evidence>
<keyword evidence="5" id="KW-0547">Nucleotide-binding</keyword>
<dbReference type="PRINTS" id="PR01033">
    <property type="entry name" value="PHYTOCHROME"/>
</dbReference>
<feature type="region of interest" description="Disordered" evidence="12">
    <location>
        <begin position="119"/>
        <end position="158"/>
    </location>
</feature>
<feature type="region of interest" description="Disordered" evidence="12">
    <location>
        <begin position="1091"/>
        <end position="1171"/>
    </location>
</feature>
<keyword evidence="10" id="KW-0675">Receptor</keyword>
<dbReference type="STRING" id="1076935.U4KZK7"/>
<dbReference type="InterPro" id="IPR011006">
    <property type="entry name" value="CheY-like_superfamily"/>
</dbReference>
<keyword evidence="17" id="KW-1185">Reference proteome</keyword>
<dbReference type="Gene3D" id="1.10.287.130">
    <property type="match status" value="1"/>
</dbReference>
<evidence type="ECO:0000259" key="14">
    <source>
        <dbReference type="PROSITE" id="PS50109"/>
    </source>
</evidence>
<evidence type="ECO:0000256" key="11">
    <source>
        <dbReference type="PROSITE-ProRule" id="PRU00169"/>
    </source>
</evidence>
<evidence type="ECO:0000256" key="12">
    <source>
        <dbReference type="SAM" id="MobiDB-lite"/>
    </source>
</evidence>
<feature type="compositionally biased region" description="Polar residues" evidence="12">
    <location>
        <begin position="82"/>
        <end position="102"/>
    </location>
</feature>
<dbReference type="Pfam" id="PF00360">
    <property type="entry name" value="PHY"/>
    <property type="match status" value="1"/>
</dbReference>
<feature type="region of interest" description="Disordered" evidence="12">
    <location>
        <begin position="1209"/>
        <end position="1231"/>
    </location>
</feature>
<evidence type="ECO:0000256" key="4">
    <source>
        <dbReference type="ARBA" id="ARBA00022679"/>
    </source>
</evidence>
<dbReference type="SUPFAM" id="SSF55781">
    <property type="entry name" value="GAF domain-like"/>
    <property type="match status" value="2"/>
</dbReference>
<evidence type="ECO:0000313" key="17">
    <source>
        <dbReference type="Proteomes" id="UP000018144"/>
    </source>
</evidence>
<feature type="domain" description="Response regulatory" evidence="15">
    <location>
        <begin position="1237"/>
        <end position="1364"/>
    </location>
</feature>
<dbReference type="OrthoDB" id="2015534at2759"/>
<dbReference type="Proteomes" id="UP000018144">
    <property type="component" value="Unassembled WGS sequence"/>
</dbReference>
<dbReference type="Gene3D" id="3.30.450.20">
    <property type="entry name" value="PAS domain"/>
    <property type="match status" value="1"/>
</dbReference>
<evidence type="ECO:0000259" key="13">
    <source>
        <dbReference type="PROSITE" id="PS50046"/>
    </source>
</evidence>
<dbReference type="Pfam" id="PF00512">
    <property type="entry name" value="HisKA"/>
    <property type="match status" value="1"/>
</dbReference>
<dbReference type="PROSITE" id="PS50110">
    <property type="entry name" value="RESPONSE_REGULATORY"/>
    <property type="match status" value="1"/>
</dbReference>
<dbReference type="OMA" id="WVMKPIN"/>
<accession>U4KZK7</accession>
<dbReference type="InterPro" id="IPR001294">
    <property type="entry name" value="Phytochrome"/>
</dbReference>
<feature type="region of interest" description="Disordered" evidence="12">
    <location>
        <begin position="1050"/>
        <end position="1073"/>
    </location>
</feature>
<dbReference type="SUPFAM" id="SSF55785">
    <property type="entry name" value="PYP-like sensor domain (PAS domain)"/>
    <property type="match status" value="1"/>
</dbReference>
<keyword evidence="8" id="KW-0157">Chromophore</keyword>
<dbReference type="eggNOG" id="KOG0519">
    <property type="taxonomic scope" value="Eukaryota"/>
</dbReference>
<keyword evidence="2 11" id="KW-0597">Phosphoprotein</keyword>
<dbReference type="EMBL" id="HF935336">
    <property type="protein sequence ID" value="CCX07160.1"/>
    <property type="molecule type" value="Genomic_DNA"/>
</dbReference>
<dbReference type="Gene3D" id="3.30.450.40">
    <property type="match status" value="1"/>
</dbReference>
<evidence type="ECO:0000256" key="8">
    <source>
        <dbReference type="ARBA" id="ARBA00022991"/>
    </source>
</evidence>
<dbReference type="CDD" id="cd00082">
    <property type="entry name" value="HisKA"/>
    <property type="match status" value="1"/>
</dbReference>
<dbReference type="SMART" id="SM00387">
    <property type="entry name" value="HATPase_c"/>
    <property type="match status" value="1"/>
</dbReference>
<evidence type="ECO:0000256" key="3">
    <source>
        <dbReference type="ARBA" id="ARBA00022606"/>
    </source>
</evidence>
<dbReference type="GO" id="GO:0000155">
    <property type="term" value="F:phosphorelay sensor kinase activity"/>
    <property type="evidence" value="ECO:0007669"/>
    <property type="project" value="InterPro"/>
</dbReference>
<feature type="compositionally biased region" description="Basic and acidic residues" evidence="12">
    <location>
        <begin position="1003"/>
        <end position="1017"/>
    </location>
</feature>
<dbReference type="InterPro" id="IPR035965">
    <property type="entry name" value="PAS-like_dom_sf"/>
</dbReference>
<keyword evidence="4" id="KW-0808">Transferase</keyword>
<dbReference type="SMART" id="SM00448">
    <property type="entry name" value="REC"/>
    <property type="match status" value="1"/>
</dbReference>
<reference evidence="16 17" key="1">
    <citation type="journal article" date="2013" name="PLoS Genet.">
        <title>The genome and development-dependent transcriptomes of Pyronema confluens: a window into fungal evolution.</title>
        <authorList>
            <person name="Traeger S."/>
            <person name="Altegoer F."/>
            <person name="Freitag M."/>
            <person name="Gabaldon T."/>
            <person name="Kempken F."/>
            <person name="Kumar A."/>
            <person name="Marcet-Houben M."/>
            <person name="Poggeler S."/>
            <person name="Stajich J.E."/>
            <person name="Nowrousian M."/>
        </authorList>
    </citation>
    <scope>NUCLEOTIDE SEQUENCE [LARGE SCALE GENOMIC DNA]</scope>
    <source>
        <strain evidence="17">CBS 100304</strain>
        <tissue evidence="16">Vegetative mycelium</tissue>
    </source>
</reference>
<dbReference type="InterPro" id="IPR003661">
    <property type="entry name" value="HisK_dim/P_dom"/>
</dbReference>
<dbReference type="InterPro" id="IPR005467">
    <property type="entry name" value="His_kinase_dom"/>
</dbReference>
<name>U4KZK7_PYROM</name>
<protein>
    <submittedName>
        <fullName evidence="16">Similar to Cyanobacterial phytochrome B acc. no. Q9R6X3</fullName>
    </submittedName>
</protein>
<dbReference type="SUPFAM" id="SSF52172">
    <property type="entry name" value="CheY-like"/>
    <property type="match status" value="1"/>
</dbReference>
<feature type="compositionally biased region" description="Polar residues" evidence="12">
    <location>
        <begin position="131"/>
        <end position="147"/>
    </location>
</feature>
<dbReference type="InterPro" id="IPR036097">
    <property type="entry name" value="HisK_dim/P_sf"/>
</dbReference>
<dbReference type="Pfam" id="PF01590">
    <property type="entry name" value="GAF"/>
    <property type="match status" value="1"/>
</dbReference>
<dbReference type="Pfam" id="PF02518">
    <property type="entry name" value="HATPase_c"/>
    <property type="match status" value="1"/>
</dbReference>
<feature type="compositionally biased region" description="Low complexity" evidence="12">
    <location>
        <begin position="36"/>
        <end position="49"/>
    </location>
</feature>
<feature type="region of interest" description="Disordered" evidence="12">
    <location>
        <begin position="1"/>
        <end position="102"/>
    </location>
</feature>
<dbReference type="CDD" id="cd17546">
    <property type="entry name" value="REC_hyHK_CKI1_RcsC-like"/>
    <property type="match status" value="1"/>
</dbReference>
<dbReference type="Pfam" id="PF08446">
    <property type="entry name" value="PAS_2"/>
    <property type="match status" value="1"/>
</dbReference>
<dbReference type="Gene3D" id="3.30.565.10">
    <property type="entry name" value="Histidine kinase-like ATPase, C-terminal domain"/>
    <property type="match status" value="1"/>
</dbReference>
<dbReference type="InterPro" id="IPR003594">
    <property type="entry name" value="HATPase_dom"/>
</dbReference>
<feature type="compositionally biased region" description="Low complexity" evidence="12">
    <location>
        <begin position="1148"/>
        <end position="1157"/>
    </location>
</feature>
<dbReference type="SUPFAM" id="SSF47384">
    <property type="entry name" value="Homodimeric domain of signal transducing histidine kinase"/>
    <property type="match status" value="1"/>
</dbReference>
<feature type="modified residue" description="4-aspartylphosphate" evidence="11">
    <location>
        <position position="1292"/>
    </location>
</feature>
<dbReference type="InterPro" id="IPR029016">
    <property type="entry name" value="GAF-like_dom_sf"/>
</dbReference>
<organism evidence="16 17">
    <name type="scientific">Pyronema omphalodes (strain CBS 100304)</name>
    <name type="common">Pyronema confluens</name>
    <dbReference type="NCBI Taxonomy" id="1076935"/>
    <lineage>
        <taxon>Eukaryota</taxon>
        <taxon>Fungi</taxon>
        <taxon>Dikarya</taxon>
        <taxon>Ascomycota</taxon>
        <taxon>Pezizomycotina</taxon>
        <taxon>Pezizomycetes</taxon>
        <taxon>Pezizales</taxon>
        <taxon>Pyronemataceae</taxon>
        <taxon>Pyronema</taxon>
    </lineage>
</organism>
<feature type="compositionally biased region" description="Polar residues" evidence="12">
    <location>
        <begin position="14"/>
        <end position="35"/>
    </location>
</feature>
<dbReference type="Gene3D" id="3.40.50.2300">
    <property type="match status" value="1"/>
</dbReference>
<dbReference type="FunFam" id="3.30.450.270:FF:000002">
    <property type="entry name" value="Sensor histidine kinase/response regulator, putative"/>
    <property type="match status" value="1"/>
</dbReference>